<reference evidence="4 5" key="1">
    <citation type="submission" date="2017-04" db="EMBL/GenBank/DDBJ databases">
        <title>Complete genome sequence of Flavobacterium kingsejong AJ004.</title>
        <authorList>
            <person name="Lee P.C."/>
        </authorList>
    </citation>
    <scope>NUCLEOTIDE SEQUENCE [LARGE SCALE GENOMIC DNA]</scope>
    <source>
        <strain evidence="4 5">AJ004</strain>
    </source>
</reference>
<accession>A0A2S1LM79</accession>
<organism evidence="4 5">
    <name type="scientific">Flavobacterium kingsejongi</name>
    <dbReference type="NCBI Taxonomy" id="1678728"/>
    <lineage>
        <taxon>Bacteria</taxon>
        <taxon>Pseudomonadati</taxon>
        <taxon>Bacteroidota</taxon>
        <taxon>Flavobacteriia</taxon>
        <taxon>Flavobacteriales</taxon>
        <taxon>Flavobacteriaceae</taxon>
        <taxon>Flavobacterium</taxon>
    </lineage>
</organism>
<name>A0A2S1LM79_9FLAO</name>
<keyword evidence="1" id="KW-0732">Signal</keyword>
<dbReference type="PANTHER" id="PTHR42754:SF1">
    <property type="entry name" value="LIPOPROTEIN"/>
    <property type="match status" value="1"/>
</dbReference>
<proteinExistence type="predicted"/>
<dbReference type="RefSeq" id="WP_108736492.1">
    <property type="nucleotide sequence ID" value="NZ_CP020919.1"/>
</dbReference>
<dbReference type="InterPro" id="IPR026444">
    <property type="entry name" value="Secre_tail"/>
</dbReference>
<evidence type="ECO:0000259" key="3">
    <source>
        <dbReference type="Pfam" id="PF18962"/>
    </source>
</evidence>
<dbReference type="SUPFAM" id="SSF50998">
    <property type="entry name" value="Quinoprotein alcohol dehydrogenase-like"/>
    <property type="match status" value="1"/>
</dbReference>
<dbReference type="KEGG" id="fki:FK004_06290"/>
<protein>
    <recommendedName>
        <fullName evidence="3">Secretion system C-terminal sorting domain-containing protein</fullName>
    </recommendedName>
</protein>
<evidence type="ECO:0000313" key="4">
    <source>
        <dbReference type="EMBL" id="AWG24865.1"/>
    </source>
</evidence>
<dbReference type="InterPro" id="IPR011047">
    <property type="entry name" value="Quinoprotein_ADH-like_sf"/>
</dbReference>
<evidence type="ECO:0000256" key="1">
    <source>
        <dbReference type="ARBA" id="ARBA00022729"/>
    </source>
</evidence>
<dbReference type="EMBL" id="CP020919">
    <property type="protein sequence ID" value="AWG24865.1"/>
    <property type="molecule type" value="Genomic_DNA"/>
</dbReference>
<dbReference type="Pfam" id="PF18962">
    <property type="entry name" value="Por_Secre_tail"/>
    <property type="match status" value="1"/>
</dbReference>
<evidence type="ECO:0000256" key="2">
    <source>
        <dbReference type="SAM" id="MobiDB-lite"/>
    </source>
</evidence>
<feature type="domain" description="Secretion system C-terminal sorting" evidence="3">
    <location>
        <begin position="474"/>
        <end position="541"/>
    </location>
</feature>
<dbReference type="Proteomes" id="UP000244677">
    <property type="component" value="Chromosome"/>
</dbReference>
<gene>
    <name evidence="4" type="ORF">FK004_06290</name>
</gene>
<evidence type="ECO:0000313" key="5">
    <source>
        <dbReference type="Proteomes" id="UP000244677"/>
    </source>
</evidence>
<dbReference type="PANTHER" id="PTHR42754">
    <property type="entry name" value="ENDOGLUCANASE"/>
    <property type="match status" value="1"/>
</dbReference>
<dbReference type="OrthoDB" id="9811934at2"/>
<feature type="region of interest" description="Disordered" evidence="2">
    <location>
        <begin position="167"/>
        <end position="190"/>
    </location>
</feature>
<keyword evidence="5" id="KW-1185">Reference proteome</keyword>
<dbReference type="NCBIfam" id="TIGR04183">
    <property type="entry name" value="Por_Secre_tail"/>
    <property type="match status" value="1"/>
</dbReference>
<dbReference type="AlphaFoldDB" id="A0A2S1LM79"/>
<sequence>MQKITTLFLLGLGLHAYSQDILWEKSYGGQHAEYLFDAQPTADYGFILAGSSLSKKTGKKTEDNNGDLDFWLWKMDEKGQDEWQKNIGGSGADLLQSIRTTQDGGFILAGTSESNKGFAKLHDGKGKEDYWIIKLNAKGDEQWQQTFGGSGQDRVTAVIQTRDGGYFIGGSSSSSPDKKNLQDPTGKSEASRGNLDYWVIKLDSKGTMEWQKTLGGQYADILESLQQTTDGGYILGGYSNSPSGVLEDGRRSDKTEAVLGYGDFWIVKLDAKGEEEWQQTLGGEGDDHLYSIIQTQDGNYIAAGNSNSNRLPKGGSTRDTDFWLIKLDEYGQPLWSRTYDFGKTDILTSLTENKDRTLMVGGYSKSSNVPGSKKKDKEGINDYIALKLSATGDELWSKTVGSNGEDLLKKLVETRDGGYILAGTSTPNPASVTAYNKGNSRDRNTAIGKNDFWVVKLLDKDKPKDNRLNIQAVPNPAQQFTNVIVGYEYNTGNAFVYDLGGRLLQSFAIENRTVPVDLSTYPEGIYIVQIKTDVQEDSVKVVKGIEKH</sequence>